<sequence length="355" mass="39464">MKIAGINFDHFHMGDLLRMAHDHPDAEIVGICDEDPTRMQDAIAAFDLADHQVFTQPEALFAATEVDLTILCPAASKHGDWVERVAPFGSDLLVEKPFAGSLAEADRMIAACDSAGIRLGINWPLTWVPAHRMTKRLIDDGVIGTCLEVHYYGGNRGPLWHVADKVERTAEDVEREKPRSWFYKRNEGGGSLLDYLGYGTTLGTWYMNGEAPIEVAAMVDQPAGLEVDEHSVVIARYQNGLSKFETRWGTFTDPWTHQPQPKCGFVIVGTEGTISSYDYEDQLRVQSRDCPEGNWVRPDPIPNAMRSPIHYMIDVIDNNRTIEGPLSTTISRIGQQIVDTAAIAATEKRTVKLLA</sequence>
<dbReference type="InterPro" id="IPR050463">
    <property type="entry name" value="Gfo/Idh/MocA_oxidrdct_glycsds"/>
</dbReference>
<gene>
    <name evidence="4" type="ORF">QTN89_22860</name>
</gene>
<dbReference type="SUPFAM" id="SSF51735">
    <property type="entry name" value="NAD(P)-binding Rossmann-fold domains"/>
    <property type="match status" value="1"/>
</dbReference>
<dbReference type="Pfam" id="PF01408">
    <property type="entry name" value="GFO_IDH_MocA"/>
    <property type="match status" value="1"/>
</dbReference>
<feature type="domain" description="Gfo/Idh/MocA-like oxidoreductase N-terminal" evidence="2">
    <location>
        <begin position="19"/>
        <end position="121"/>
    </location>
</feature>
<evidence type="ECO:0000259" key="3">
    <source>
        <dbReference type="Pfam" id="PF22725"/>
    </source>
</evidence>
<name>A0ABT7PP70_9BACT</name>
<organism evidence="4 5">
    <name type="scientific">Roseiconus lacunae</name>
    <dbReference type="NCBI Taxonomy" id="2605694"/>
    <lineage>
        <taxon>Bacteria</taxon>
        <taxon>Pseudomonadati</taxon>
        <taxon>Planctomycetota</taxon>
        <taxon>Planctomycetia</taxon>
        <taxon>Pirellulales</taxon>
        <taxon>Pirellulaceae</taxon>
        <taxon>Roseiconus</taxon>
    </lineage>
</organism>
<protein>
    <submittedName>
        <fullName evidence="4">Gfo/Idh/MocA family oxidoreductase</fullName>
    </submittedName>
</protein>
<dbReference type="RefSeq" id="WP_289166082.1">
    <property type="nucleotide sequence ID" value="NZ_JASZZN010000020.1"/>
</dbReference>
<evidence type="ECO:0000259" key="2">
    <source>
        <dbReference type="Pfam" id="PF01408"/>
    </source>
</evidence>
<dbReference type="SUPFAM" id="SSF55347">
    <property type="entry name" value="Glyceraldehyde-3-phosphate dehydrogenase-like, C-terminal domain"/>
    <property type="match status" value="1"/>
</dbReference>
<comment type="caution">
    <text evidence="4">The sequence shown here is derived from an EMBL/GenBank/DDBJ whole genome shotgun (WGS) entry which is preliminary data.</text>
</comment>
<dbReference type="Gene3D" id="3.40.50.720">
    <property type="entry name" value="NAD(P)-binding Rossmann-like Domain"/>
    <property type="match status" value="1"/>
</dbReference>
<reference evidence="4 5" key="1">
    <citation type="submission" date="2023-06" db="EMBL/GenBank/DDBJ databases">
        <title>Roseiconus lacunae JC819 isolated from Gulf of Mannar region, Tamil Nadu.</title>
        <authorList>
            <person name="Pk S."/>
            <person name="Ch S."/>
            <person name="Ch V.R."/>
        </authorList>
    </citation>
    <scope>NUCLEOTIDE SEQUENCE [LARGE SCALE GENOMIC DNA]</scope>
    <source>
        <strain evidence="4 5">JC819</strain>
    </source>
</reference>
<evidence type="ECO:0000256" key="1">
    <source>
        <dbReference type="ARBA" id="ARBA00023002"/>
    </source>
</evidence>
<feature type="domain" description="GFO/IDH/MocA-like oxidoreductase" evidence="3">
    <location>
        <begin position="132"/>
        <end position="274"/>
    </location>
</feature>
<keyword evidence="5" id="KW-1185">Reference proteome</keyword>
<dbReference type="PANTHER" id="PTHR43818:SF11">
    <property type="entry name" value="BCDNA.GH03377"/>
    <property type="match status" value="1"/>
</dbReference>
<accession>A0ABT7PP70</accession>
<dbReference type="InterPro" id="IPR055170">
    <property type="entry name" value="GFO_IDH_MocA-like_dom"/>
</dbReference>
<dbReference type="Pfam" id="PF22725">
    <property type="entry name" value="GFO_IDH_MocA_C3"/>
    <property type="match status" value="1"/>
</dbReference>
<evidence type="ECO:0000313" key="5">
    <source>
        <dbReference type="Proteomes" id="UP001239462"/>
    </source>
</evidence>
<dbReference type="PANTHER" id="PTHR43818">
    <property type="entry name" value="BCDNA.GH03377"/>
    <property type="match status" value="1"/>
</dbReference>
<dbReference type="Proteomes" id="UP001239462">
    <property type="component" value="Unassembled WGS sequence"/>
</dbReference>
<evidence type="ECO:0000313" key="4">
    <source>
        <dbReference type="EMBL" id="MDM4018310.1"/>
    </source>
</evidence>
<dbReference type="InterPro" id="IPR000683">
    <property type="entry name" value="Gfo/Idh/MocA-like_OxRdtase_N"/>
</dbReference>
<dbReference type="EMBL" id="JASZZN010000020">
    <property type="protein sequence ID" value="MDM4018310.1"/>
    <property type="molecule type" value="Genomic_DNA"/>
</dbReference>
<dbReference type="InterPro" id="IPR036291">
    <property type="entry name" value="NAD(P)-bd_dom_sf"/>
</dbReference>
<keyword evidence="1" id="KW-0560">Oxidoreductase</keyword>
<dbReference type="Gene3D" id="3.30.360.10">
    <property type="entry name" value="Dihydrodipicolinate Reductase, domain 2"/>
    <property type="match status" value="1"/>
</dbReference>
<proteinExistence type="predicted"/>